<name>A0A9P6B8P5_9AGAM</name>
<proteinExistence type="predicted"/>
<evidence type="ECO:0000313" key="1">
    <source>
        <dbReference type="EMBL" id="KAF9519569.1"/>
    </source>
</evidence>
<dbReference type="OrthoDB" id="3151515at2759"/>
<sequence>MAASTIAGDEVEFLKWLDGTGAIEIEEAPADQAFCDELAQAKLLPTWFPNINTAEFDSRGLHSLPIIQLAWGTLKLLEKQRTSYDPKEADWCLAIDLLIQHVFGRMDFENNTAVFRESQLYLVHSPKKIIETAVADVIVVLKLRGHIRRLPRQFRVECACLPHANLRTLHILHFISEMKGFSSPASALNQMIYGLTTALFQRRGLGIQNQLVFGCCTQFDEVLVYSGSWEESQVAQPLSS</sequence>
<dbReference type="AlphaFoldDB" id="A0A9P6B8P5"/>
<reference evidence="1" key="1">
    <citation type="journal article" date="2020" name="Nat. Commun.">
        <title>Large-scale genome sequencing of mycorrhizal fungi provides insights into the early evolution of symbiotic traits.</title>
        <authorList>
            <person name="Miyauchi S."/>
            <person name="Kiss E."/>
            <person name="Kuo A."/>
            <person name="Drula E."/>
            <person name="Kohler A."/>
            <person name="Sanchez-Garcia M."/>
            <person name="Morin E."/>
            <person name="Andreopoulos B."/>
            <person name="Barry K.W."/>
            <person name="Bonito G."/>
            <person name="Buee M."/>
            <person name="Carver A."/>
            <person name="Chen C."/>
            <person name="Cichocki N."/>
            <person name="Clum A."/>
            <person name="Culley D."/>
            <person name="Crous P.W."/>
            <person name="Fauchery L."/>
            <person name="Girlanda M."/>
            <person name="Hayes R.D."/>
            <person name="Keri Z."/>
            <person name="LaButti K."/>
            <person name="Lipzen A."/>
            <person name="Lombard V."/>
            <person name="Magnuson J."/>
            <person name="Maillard F."/>
            <person name="Murat C."/>
            <person name="Nolan M."/>
            <person name="Ohm R.A."/>
            <person name="Pangilinan J."/>
            <person name="Pereira M.F."/>
            <person name="Perotto S."/>
            <person name="Peter M."/>
            <person name="Pfister S."/>
            <person name="Riley R."/>
            <person name="Sitrit Y."/>
            <person name="Stielow J.B."/>
            <person name="Szollosi G."/>
            <person name="Zifcakova L."/>
            <person name="Stursova M."/>
            <person name="Spatafora J.W."/>
            <person name="Tedersoo L."/>
            <person name="Vaario L.M."/>
            <person name="Yamada A."/>
            <person name="Yan M."/>
            <person name="Wang P."/>
            <person name="Xu J."/>
            <person name="Bruns T."/>
            <person name="Baldrian P."/>
            <person name="Vilgalys R."/>
            <person name="Dunand C."/>
            <person name="Henrissat B."/>
            <person name="Grigoriev I.V."/>
            <person name="Hibbett D."/>
            <person name="Nagy L.G."/>
            <person name="Martin F.M."/>
        </authorList>
    </citation>
    <scope>NUCLEOTIDE SEQUENCE</scope>
    <source>
        <strain evidence="1">UP504</strain>
    </source>
</reference>
<evidence type="ECO:0000313" key="2">
    <source>
        <dbReference type="Proteomes" id="UP000886523"/>
    </source>
</evidence>
<gene>
    <name evidence="1" type="ORF">BS47DRAFT_1157201</name>
</gene>
<comment type="caution">
    <text evidence="1">The sequence shown here is derived from an EMBL/GenBank/DDBJ whole genome shotgun (WGS) entry which is preliminary data.</text>
</comment>
<dbReference type="Proteomes" id="UP000886523">
    <property type="component" value="Unassembled WGS sequence"/>
</dbReference>
<organism evidence="1 2">
    <name type="scientific">Hydnum rufescens UP504</name>
    <dbReference type="NCBI Taxonomy" id="1448309"/>
    <lineage>
        <taxon>Eukaryota</taxon>
        <taxon>Fungi</taxon>
        <taxon>Dikarya</taxon>
        <taxon>Basidiomycota</taxon>
        <taxon>Agaricomycotina</taxon>
        <taxon>Agaricomycetes</taxon>
        <taxon>Cantharellales</taxon>
        <taxon>Hydnaceae</taxon>
        <taxon>Hydnum</taxon>
    </lineage>
</organism>
<keyword evidence="2" id="KW-1185">Reference proteome</keyword>
<protein>
    <submittedName>
        <fullName evidence="1">Uncharacterized protein</fullName>
    </submittedName>
</protein>
<dbReference type="EMBL" id="MU128917">
    <property type="protein sequence ID" value="KAF9519569.1"/>
    <property type="molecule type" value="Genomic_DNA"/>
</dbReference>
<accession>A0A9P6B8P5</accession>